<evidence type="ECO:0000313" key="2">
    <source>
        <dbReference type="EMBL" id="CAG5129917.1"/>
    </source>
</evidence>
<evidence type="ECO:0000256" key="1">
    <source>
        <dbReference type="SAM" id="SignalP"/>
    </source>
</evidence>
<feature type="signal peptide" evidence="1">
    <location>
        <begin position="1"/>
        <end position="22"/>
    </location>
</feature>
<keyword evidence="1" id="KW-0732">Signal</keyword>
<reference evidence="2" key="1">
    <citation type="submission" date="2021-04" db="EMBL/GenBank/DDBJ databases">
        <authorList>
            <consortium name="Molecular Ecology Group"/>
        </authorList>
    </citation>
    <scope>NUCLEOTIDE SEQUENCE</scope>
</reference>
<sequence>MTRLSCLTVYLALTLLAGNASCQVMSDTMSINLYLQNMTLSDRSALADNKSQNYMDMVAKVNEYLSPIGGEKESITVSNEGNCVKIIIAWKNGNQTTLAMVAEKLQKDGFIFGNQTLGVSFFGCAAERTLVRVTFFVDLAWSENFRNHNSTEYQTVLQIVNNVFMALGGSFQALEIAQ</sequence>
<feature type="chain" id="PRO_5035764985" evidence="1">
    <location>
        <begin position="23"/>
        <end position="178"/>
    </location>
</feature>
<organism evidence="2 3">
    <name type="scientific">Candidula unifasciata</name>
    <dbReference type="NCBI Taxonomy" id="100452"/>
    <lineage>
        <taxon>Eukaryota</taxon>
        <taxon>Metazoa</taxon>
        <taxon>Spiralia</taxon>
        <taxon>Lophotrochozoa</taxon>
        <taxon>Mollusca</taxon>
        <taxon>Gastropoda</taxon>
        <taxon>Heterobranchia</taxon>
        <taxon>Euthyneura</taxon>
        <taxon>Panpulmonata</taxon>
        <taxon>Eupulmonata</taxon>
        <taxon>Stylommatophora</taxon>
        <taxon>Helicina</taxon>
        <taxon>Helicoidea</taxon>
        <taxon>Geomitridae</taxon>
        <taxon>Candidula</taxon>
    </lineage>
</organism>
<accession>A0A8S3ZK46</accession>
<protein>
    <submittedName>
        <fullName evidence="2">Uncharacterized protein</fullName>
    </submittedName>
</protein>
<dbReference type="Proteomes" id="UP000678393">
    <property type="component" value="Unassembled WGS sequence"/>
</dbReference>
<gene>
    <name evidence="2" type="ORF">CUNI_LOCUS15475</name>
</gene>
<keyword evidence="3" id="KW-1185">Reference proteome</keyword>
<dbReference type="EMBL" id="CAJHNH020003757">
    <property type="protein sequence ID" value="CAG5129917.1"/>
    <property type="molecule type" value="Genomic_DNA"/>
</dbReference>
<evidence type="ECO:0000313" key="3">
    <source>
        <dbReference type="Proteomes" id="UP000678393"/>
    </source>
</evidence>
<dbReference type="AlphaFoldDB" id="A0A8S3ZK46"/>
<name>A0A8S3ZK46_9EUPU</name>
<feature type="non-terminal residue" evidence="2">
    <location>
        <position position="178"/>
    </location>
</feature>
<proteinExistence type="predicted"/>
<comment type="caution">
    <text evidence="2">The sequence shown here is derived from an EMBL/GenBank/DDBJ whole genome shotgun (WGS) entry which is preliminary data.</text>
</comment>